<comment type="caution">
    <text evidence="1">The sequence shown here is derived from an EMBL/GenBank/DDBJ whole genome shotgun (WGS) entry which is preliminary data.</text>
</comment>
<dbReference type="Proteomes" id="UP000564496">
    <property type="component" value="Unassembled WGS sequence"/>
</dbReference>
<organism evidence="1 2">
    <name type="scientific">Nocardioides panzhihuensis</name>
    <dbReference type="NCBI Taxonomy" id="860243"/>
    <lineage>
        <taxon>Bacteria</taxon>
        <taxon>Bacillati</taxon>
        <taxon>Actinomycetota</taxon>
        <taxon>Actinomycetes</taxon>
        <taxon>Propionibacteriales</taxon>
        <taxon>Nocardioidaceae</taxon>
        <taxon>Nocardioides</taxon>
    </lineage>
</organism>
<reference evidence="1 2" key="1">
    <citation type="submission" date="2020-07" db="EMBL/GenBank/DDBJ databases">
        <title>Sequencing the genomes of 1000 actinobacteria strains.</title>
        <authorList>
            <person name="Klenk H.-P."/>
        </authorList>
    </citation>
    <scope>NUCLEOTIDE SEQUENCE [LARGE SCALE GENOMIC DNA]</scope>
    <source>
        <strain evidence="1 2">DSM 26487</strain>
    </source>
</reference>
<protein>
    <submittedName>
        <fullName evidence="1">Uncharacterized protein</fullName>
    </submittedName>
</protein>
<sequence length="104" mass="11769">MFRATHFSWAEYAAYEAFVGKECTGRATNALVNLVDLDQQTTKIDQLIAETERFIELVVGVVWVDVRDQVHGEASLAQRCGRSASETSVEEELRPRQRVVWLLG</sequence>
<evidence type="ECO:0000313" key="2">
    <source>
        <dbReference type="Proteomes" id="UP000564496"/>
    </source>
</evidence>
<dbReference type="EMBL" id="JACBZR010000001">
    <property type="protein sequence ID" value="NYI79937.1"/>
    <property type="molecule type" value="Genomic_DNA"/>
</dbReference>
<gene>
    <name evidence="1" type="ORF">BJ988_004585</name>
</gene>
<proteinExistence type="predicted"/>
<evidence type="ECO:0000313" key="1">
    <source>
        <dbReference type="EMBL" id="NYI79937.1"/>
    </source>
</evidence>
<dbReference type="AlphaFoldDB" id="A0A7Z0DQQ7"/>
<dbReference type="RefSeq" id="WP_179660179.1">
    <property type="nucleotide sequence ID" value="NZ_JACBZR010000001.1"/>
</dbReference>
<name>A0A7Z0DQQ7_9ACTN</name>
<accession>A0A7Z0DQQ7</accession>
<keyword evidence="2" id="KW-1185">Reference proteome</keyword>